<evidence type="ECO:0008006" key="5">
    <source>
        <dbReference type="Google" id="ProtNLM"/>
    </source>
</evidence>
<gene>
    <name evidence="3" type="ORF">KC01_LOCUS5270</name>
</gene>
<evidence type="ECO:0000256" key="2">
    <source>
        <dbReference type="SAM" id="SignalP"/>
    </source>
</evidence>
<protein>
    <recommendedName>
        <fullName evidence="5">Secreted protein</fullName>
    </recommendedName>
</protein>
<proteinExistence type="predicted"/>
<name>A0AAV2JDS9_KNICA</name>
<reference evidence="3 4" key="1">
    <citation type="submission" date="2024-04" db="EMBL/GenBank/DDBJ databases">
        <authorList>
            <person name="Waldvogel A.-M."/>
            <person name="Schoenle A."/>
        </authorList>
    </citation>
    <scope>NUCLEOTIDE SEQUENCE [LARGE SCALE GENOMIC DNA]</scope>
</reference>
<keyword evidence="2" id="KW-0732">Signal</keyword>
<dbReference type="Proteomes" id="UP001497482">
    <property type="component" value="Chromosome 11"/>
</dbReference>
<dbReference type="AlphaFoldDB" id="A0AAV2JDS9"/>
<feature type="signal peptide" evidence="2">
    <location>
        <begin position="1"/>
        <end position="29"/>
    </location>
</feature>
<sequence>MSHAEDGWGCCGLVHLFGRGVMVVVLVEAAASASAAAAAAQSGPLGTMMLMPRPPLPPLSSAARAHAPTGKHQSVDIQAKNKD</sequence>
<dbReference type="EMBL" id="OZ035833">
    <property type="protein sequence ID" value="CAL1573349.1"/>
    <property type="molecule type" value="Genomic_DNA"/>
</dbReference>
<evidence type="ECO:0000313" key="3">
    <source>
        <dbReference type="EMBL" id="CAL1573349.1"/>
    </source>
</evidence>
<feature type="region of interest" description="Disordered" evidence="1">
    <location>
        <begin position="49"/>
        <end position="83"/>
    </location>
</feature>
<accession>A0AAV2JDS9</accession>
<evidence type="ECO:0000256" key="1">
    <source>
        <dbReference type="SAM" id="MobiDB-lite"/>
    </source>
</evidence>
<feature type="chain" id="PRO_5043943097" description="Secreted protein" evidence="2">
    <location>
        <begin position="30"/>
        <end position="83"/>
    </location>
</feature>
<organism evidence="3 4">
    <name type="scientific">Knipowitschia caucasica</name>
    <name type="common">Caucasian dwarf goby</name>
    <name type="synonym">Pomatoschistus caucasicus</name>
    <dbReference type="NCBI Taxonomy" id="637954"/>
    <lineage>
        <taxon>Eukaryota</taxon>
        <taxon>Metazoa</taxon>
        <taxon>Chordata</taxon>
        <taxon>Craniata</taxon>
        <taxon>Vertebrata</taxon>
        <taxon>Euteleostomi</taxon>
        <taxon>Actinopterygii</taxon>
        <taxon>Neopterygii</taxon>
        <taxon>Teleostei</taxon>
        <taxon>Neoteleostei</taxon>
        <taxon>Acanthomorphata</taxon>
        <taxon>Gobiaria</taxon>
        <taxon>Gobiiformes</taxon>
        <taxon>Gobioidei</taxon>
        <taxon>Gobiidae</taxon>
        <taxon>Gobiinae</taxon>
        <taxon>Knipowitschia</taxon>
    </lineage>
</organism>
<keyword evidence="4" id="KW-1185">Reference proteome</keyword>
<evidence type="ECO:0000313" key="4">
    <source>
        <dbReference type="Proteomes" id="UP001497482"/>
    </source>
</evidence>